<evidence type="ECO:0000256" key="2">
    <source>
        <dbReference type="SAM" id="SignalP"/>
    </source>
</evidence>
<dbReference type="Proteomes" id="UP000597459">
    <property type="component" value="Unassembled WGS sequence"/>
</dbReference>
<keyword evidence="2" id="KW-0732">Signal</keyword>
<evidence type="ECO:0008006" key="5">
    <source>
        <dbReference type="Google" id="ProtNLM"/>
    </source>
</evidence>
<evidence type="ECO:0000313" key="3">
    <source>
        <dbReference type="EMBL" id="NHO55295.1"/>
    </source>
</evidence>
<keyword evidence="4" id="KW-1185">Reference proteome</keyword>
<organism evidence="3 4">
    <name type="scientific">Acetobacter estunensis</name>
    <dbReference type="NCBI Taxonomy" id="104097"/>
    <lineage>
        <taxon>Bacteria</taxon>
        <taxon>Pseudomonadati</taxon>
        <taxon>Pseudomonadota</taxon>
        <taxon>Alphaproteobacteria</taxon>
        <taxon>Acetobacterales</taxon>
        <taxon>Acetobacteraceae</taxon>
        <taxon>Acetobacter</taxon>
    </lineage>
</organism>
<reference evidence="3" key="1">
    <citation type="submission" date="2019-11" db="EMBL/GenBank/DDBJ databases">
        <title>Description of new Acetobacter species.</title>
        <authorList>
            <person name="Cleenwerck I."/>
            <person name="Sombolestani A.S."/>
        </authorList>
    </citation>
    <scope>NUCLEOTIDE SEQUENCE</scope>
    <source>
        <strain evidence="3">LMG 1626</strain>
    </source>
</reference>
<feature type="compositionally biased region" description="Polar residues" evidence="1">
    <location>
        <begin position="33"/>
        <end position="46"/>
    </location>
</feature>
<protein>
    <recommendedName>
        <fullName evidence="5">TonB-dependent receptor plug domain-containing protein</fullName>
    </recommendedName>
</protein>
<dbReference type="EMBL" id="WOTH01000061">
    <property type="protein sequence ID" value="NHO55295.1"/>
    <property type="molecule type" value="Genomic_DNA"/>
</dbReference>
<gene>
    <name evidence="3" type="ORF">GOB87_15345</name>
</gene>
<feature type="signal peptide" evidence="2">
    <location>
        <begin position="1"/>
        <end position="25"/>
    </location>
</feature>
<feature type="chain" id="PRO_5036687846" description="TonB-dependent receptor plug domain-containing protein" evidence="2">
    <location>
        <begin position="26"/>
        <end position="130"/>
    </location>
</feature>
<accession>A0A967B7G1</accession>
<sequence>MKNQRIFSTVLGLTLLASASSQAYAATSRKHGSSTPSGSVGARTSSSPPPNVTGRTATKSSRARSALAKGSETVGVVGARRTHGTSVSVGQAMIAKSIPGTNPLKVLAQLPGVMFQSDDPQGMDTWSNQF</sequence>
<feature type="region of interest" description="Disordered" evidence="1">
    <location>
        <begin position="24"/>
        <end position="76"/>
    </location>
</feature>
<evidence type="ECO:0000313" key="4">
    <source>
        <dbReference type="Proteomes" id="UP000597459"/>
    </source>
</evidence>
<dbReference type="AlphaFoldDB" id="A0A967B7G1"/>
<evidence type="ECO:0000256" key="1">
    <source>
        <dbReference type="SAM" id="MobiDB-lite"/>
    </source>
</evidence>
<comment type="caution">
    <text evidence="3">The sequence shown here is derived from an EMBL/GenBank/DDBJ whole genome shotgun (WGS) entry which is preliminary data.</text>
</comment>
<proteinExistence type="predicted"/>
<dbReference type="RefSeq" id="WP_166318821.1">
    <property type="nucleotide sequence ID" value="NZ_WOTH01000061.1"/>
</dbReference>
<name>A0A967B7G1_9PROT</name>